<dbReference type="STRING" id="7574.A0A1S3H254"/>
<sequence length="441" mass="51397">MKSLVRLKTYYIASAVVLLVYFLLRTAMITNITTDPDEQLVPRVDEDDAGSLEEEYPQGKIPSESCRKLFEGDQKEIRRMKKHMSQFTPKVITDQEFVMLTKDCEIFQKEHRYSMTVNEEEKNFPIAFSILLYKDVVQAERLLRTIYRPHNVYCLHVDAKSQPSVLRAVEGIARCFHNVFIATRLEEVIYAGYSRLQAEINCMNDTLHRKEEWKYYINLASQAFPLRTNREMVQILKLYNGANDIEGITGARLQSVSQRFNFHWKLTRNGAIYKLERSKIKKNPPPYNITIVRGSAYGIFSRNFVEFILHNPAARALLSWSRDTYSPDEFYWATLHHLMYNPHLKTPGGYAGVPDKKAWLAVYAAWGGVDPCAGRWMRAVCVMGVGDLHRLIERKEFFVNKFLYDFEPPALDCAEEWIRAKATFAFPFDLNYYRALPFLKK</sequence>
<dbReference type="RefSeq" id="XP_013379224.1">
    <property type="nucleotide sequence ID" value="XM_013523770.1"/>
</dbReference>
<keyword evidence="6" id="KW-0735">Signal-anchor</keyword>
<dbReference type="RefSeq" id="XP_013379216.1">
    <property type="nucleotide sequence ID" value="XM_013523762.1"/>
</dbReference>
<evidence type="ECO:0000256" key="11">
    <source>
        <dbReference type="SAM" id="Phobius"/>
    </source>
</evidence>
<keyword evidence="12" id="KW-1185">Reference proteome</keyword>
<keyword evidence="7 11" id="KW-1133">Transmembrane helix</keyword>
<dbReference type="OrthoDB" id="2019572at2759"/>
<accession>A0A1S3H254</accession>
<keyword evidence="4" id="KW-0808">Transferase</keyword>
<evidence type="ECO:0000256" key="6">
    <source>
        <dbReference type="ARBA" id="ARBA00022968"/>
    </source>
</evidence>
<dbReference type="GO" id="GO:0016020">
    <property type="term" value="C:membrane"/>
    <property type="evidence" value="ECO:0007669"/>
    <property type="project" value="UniProtKB-SubCell"/>
</dbReference>
<evidence type="ECO:0000256" key="1">
    <source>
        <dbReference type="ARBA" id="ARBA00004606"/>
    </source>
</evidence>
<evidence type="ECO:0000313" key="17">
    <source>
        <dbReference type="RefSeq" id="XP_013379220.1"/>
    </source>
</evidence>
<dbReference type="RefSeq" id="XP_013379220.1">
    <property type="nucleotide sequence ID" value="XM_013523766.1"/>
</dbReference>
<evidence type="ECO:0000313" key="19">
    <source>
        <dbReference type="RefSeq" id="XP_013379223.1"/>
    </source>
</evidence>
<comment type="pathway">
    <text evidence="2">Protein modification; protein glycosylation.</text>
</comment>
<keyword evidence="8 11" id="KW-0472">Membrane</keyword>
<dbReference type="Proteomes" id="UP000085678">
    <property type="component" value="Unplaced"/>
</dbReference>
<keyword evidence="5 11" id="KW-0812">Transmembrane</keyword>
<evidence type="ECO:0000313" key="14">
    <source>
        <dbReference type="RefSeq" id="XP_013379217.1"/>
    </source>
</evidence>
<keyword evidence="3" id="KW-0328">Glycosyltransferase</keyword>
<dbReference type="RefSeq" id="XP_013379218.1">
    <property type="nucleotide sequence ID" value="XM_013523764.1"/>
</dbReference>
<evidence type="ECO:0000313" key="18">
    <source>
        <dbReference type="RefSeq" id="XP_013379221.1"/>
    </source>
</evidence>
<evidence type="ECO:0000256" key="7">
    <source>
        <dbReference type="ARBA" id="ARBA00022989"/>
    </source>
</evidence>
<keyword evidence="9" id="KW-0325">Glycoprotein</keyword>
<dbReference type="PANTHER" id="PTHR19297">
    <property type="entry name" value="GLYCOSYLTRANSFERASE 14 FAMILY MEMBER"/>
    <property type="match status" value="1"/>
</dbReference>
<dbReference type="RefSeq" id="XP_013379221.1">
    <property type="nucleotide sequence ID" value="XM_013523767.1"/>
</dbReference>
<dbReference type="GeneID" id="106150782"/>
<dbReference type="RefSeq" id="XP_013379219.1">
    <property type="nucleotide sequence ID" value="XM_013523765.1"/>
</dbReference>
<name>A0A1S3H254_LINAN</name>
<dbReference type="GO" id="GO:0008375">
    <property type="term" value="F:acetylglucosaminyltransferase activity"/>
    <property type="evidence" value="ECO:0007669"/>
    <property type="project" value="TreeGrafter"/>
</dbReference>
<dbReference type="AlphaFoldDB" id="A0A1S3H254"/>
<evidence type="ECO:0000313" key="16">
    <source>
        <dbReference type="RefSeq" id="XP_013379219.1"/>
    </source>
</evidence>
<dbReference type="InterPro" id="IPR003406">
    <property type="entry name" value="Glyco_trans_14"/>
</dbReference>
<evidence type="ECO:0000313" key="20">
    <source>
        <dbReference type="RefSeq" id="XP_013379224.1"/>
    </source>
</evidence>
<proteinExistence type="inferred from homology"/>
<evidence type="ECO:0000256" key="4">
    <source>
        <dbReference type="ARBA" id="ARBA00022679"/>
    </source>
</evidence>
<feature type="transmembrane region" description="Helical" evidence="11">
    <location>
        <begin position="7"/>
        <end position="24"/>
    </location>
</feature>
<evidence type="ECO:0000256" key="9">
    <source>
        <dbReference type="ARBA" id="ARBA00023180"/>
    </source>
</evidence>
<evidence type="ECO:0000256" key="10">
    <source>
        <dbReference type="ARBA" id="ARBA00038150"/>
    </source>
</evidence>
<organism evidence="12 20">
    <name type="scientific">Lingula anatina</name>
    <name type="common">Brachiopod</name>
    <name type="synonym">Lingula unguis</name>
    <dbReference type="NCBI Taxonomy" id="7574"/>
    <lineage>
        <taxon>Eukaryota</taxon>
        <taxon>Metazoa</taxon>
        <taxon>Spiralia</taxon>
        <taxon>Lophotrochozoa</taxon>
        <taxon>Brachiopoda</taxon>
        <taxon>Linguliformea</taxon>
        <taxon>Lingulata</taxon>
        <taxon>Lingulida</taxon>
        <taxon>Linguloidea</taxon>
        <taxon>Lingulidae</taxon>
        <taxon>Lingula</taxon>
    </lineage>
</organism>
<comment type="subcellular location">
    <subcellularLocation>
        <location evidence="1">Membrane</location>
        <topology evidence="1">Single-pass type II membrane protein</topology>
    </subcellularLocation>
</comment>
<dbReference type="Pfam" id="PF02485">
    <property type="entry name" value="Branch"/>
    <property type="match status" value="1"/>
</dbReference>
<dbReference type="RefSeq" id="XP_013379217.1">
    <property type="nucleotide sequence ID" value="XM_013523763.1"/>
</dbReference>
<evidence type="ECO:0000313" key="12">
    <source>
        <dbReference type="Proteomes" id="UP000085678"/>
    </source>
</evidence>
<gene>
    <name evidence="13 14 15 16 17 18 19 20" type="primary">LOC106150782</name>
</gene>
<dbReference type="KEGG" id="lak:106150782"/>
<dbReference type="RefSeq" id="XP_013379223.1">
    <property type="nucleotide sequence ID" value="XM_013523769.1"/>
</dbReference>
<evidence type="ECO:0000256" key="3">
    <source>
        <dbReference type="ARBA" id="ARBA00022676"/>
    </source>
</evidence>
<reference evidence="13 14" key="1">
    <citation type="submission" date="2025-04" db="UniProtKB">
        <authorList>
            <consortium name="RefSeq"/>
        </authorList>
    </citation>
    <scope>IDENTIFICATION</scope>
    <source>
        <tissue evidence="13 14">Gonads</tissue>
    </source>
</reference>
<evidence type="ECO:0000256" key="8">
    <source>
        <dbReference type="ARBA" id="ARBA00023136"/>
    </source>
</evidence>
<evidence type="ECO:0000313" key="15">
    <source>
        <dbReference type="RefSeq" id="XP_013379218.1"/>
    </source>
</evidence>
<evidence type="ECO:0000256" key="2">
    <source>
        <dbReference type="ARBA" id="ARBA00004922"/>
    </source>
</evidence>
<evidence type="ECO:0000313" key="13">
    <source>
        <dbReference type="RefSeq" id="XP_013379216.1"/>
    </source>
</evidence>
<comment type="similarity">
    <text evidence="10">Belongs to the glycosyltransferase 14 family.</text>
</comment>
<dbReference type="PANTHER" id="PTHR19297:SF181">
    <property type="entry name" value="PROTEIN XYLOSYLTRANSFERASE"/>
    <property type="match status" value="1"/>
</dbReference>
<evidence type="ECO:0000256" key="5">
    <source>
        <dbReference type="ARBA" id="ARBA00022692"/>
    </source>
</evidence>
<protein>
    <submittedName>
        <fullName evidence="13 14">Beta-1,3-galactosyl-O-glycosyl-glycoprotein beta-1,6-N-acetylglucosaminyltransferase 3</fullName>
    </submittedName>
</protein>